<dbReference type="Pfam" id="PF00270">
    <property type="entry name" value="DEAD"/>
    <property type="match status" value="1"/>
</dbReference>
<accession>A0A6C0J294</accession>
<dbReference type="PANTHER" id="PTHR12131:SF1">
    <property type="entry name" value="ATP-DEPENDENT RNA HELICASE SUPV3L1, MITOCHONDRIAL-RELATED"/>
    <property type="match status" value="1"/>
</dbReference>
<keyword evidence="3" id="KW-0347">Helicase</keyword>
<dbReference type="PANTHER" id="PTHR12131">
    <property type="entry name" value="ATP-DEPENDENT RNA AND DNA HELICASE"/>
    <property type="match status" value="1"/>
</dbReference>
<keyword evidence="4" id="KW-0067">ATP-binding</keyword>
<proteinExistence type="predicted"/>
<dbReference type="PROSITE" id="PS51192">
    <property type="entry name" value="HELICASE_ATP_BIND_1"/>
    <property type="match status" value="1"/>
</dbReference>
<dbReference type="AlphaFoldDB" id="A0A6C0J294"/>
<keyword evidence="1" id="KW-0547">Nucleotide-binding</keyword>
<evidence type="ECO:0000256" key="2">
    <source>
        <dbReference type="ARBA" id="ARBA00022801"/>
    </source>
</evidence>
<dbReference type="InterPro" id="IPR014001">
    <property type="entry name" value="Helicase_ATP-bd"/>
</dbReference>
<name>A0A6C0J294_9ZZZZ</name>
<reference evidence="6" key="1">
    <citation type="journal article" date="2020" name="Nature">
        <title>Giant virus diversity and host interactions through global metagenomics.</title>
        <authorList>
            <person name="Schulz F."/>
            <person name="Roux S."/>
            <person name="Paez-Espino D."/>
            <person name="Jungbluth S."/>
            <person name="Walsh D.A."/>
            <person name="Denef V.J."/>
            <person name="McMahon K.D."/>
            <person name="Konstantinidis K.T."/>
            <person name="Eloe-Fadrosh E.A."/>
            <person name="Kyrpides N.C."/>
            <person name="Woyke T."/>
        </authorList>
    </citation>
    <scope>NUCLEOTIDE SEQUENCE</scope>
    <source>
        <strain evidence="6">GVMAG-M-3300025699-48</strain>
    </source>
</reference>
<sequence length="835" mass="96253">MVVICDKPYPSNSNYESYFELYPYTLSDFQKYAIESIVEGNHVLVTAHTGSGKTLPAEFAIQHFVNTGKKVIYTSPIKALSNQKYYEFTKKYPDISFGLFTGDIKTNPNADVLIMTTEILMNYLFTSINNENQPSTEESTLLQFQIDIQNELACVVFDEIHYINDAERGQVWEKTILMLPRHIQMVMLSATIDNPAGFAEWCERGEAGNGGKSVYLASTNHRVVPLTHYGYLTTTETIYKTIRDKVIQQEIRDNTNKLILLQDEHGKFHENGHKKIIKMNKYFTDNSVFMKRKQVLNQLSLFLRDREMLPAIAFVFSRKNVEACANDITVPLLDTDSKISSTVRHECEQIIRKLPNFNEYLHLPEYQNLVSLLEKGVGIHHSGMIPILREIVELMISKKYIKLLFATESFAIGLDCPIKTAVFTGVNKFDGRCERFLMSHEYTQMAGRAGRRGIDTIGHVVHCNNLFSTPSIGEYQSIMGGVPQKLVSKFCISYSLILNLLKNGQTKDFHLFSQKSMIQSEIEKSIHNFELSTQTTLQQITEKEQFVQNARTPHDICTKYIELTHLRNTSNNKKRKNADKELFQLTDQHRYIKDDVKRVIDFNSLQEQLEIDKSSLEYTKDFIMNQTQKVCNALQTYNFINFDKNTDEYQLTELGVIASNIAEIHPLVVCKFLDKWNYFQDFTTFQVVGLFSCFTDVKVSDDVKLSVPNTTDYLLLSSIKDIDNLNKEYQSYEHDYEINSGIHYDNALQFDIIDISMKWCNCETIDECKLLIQTDLYEKSISVGDFTKAILKIATIVREWMSVFEIIGNIEALHKFNQIENLLLKYITTSQSLYV</sequence>
<dbReference type="SUPFAM" id="SSF52540">
    <property type="entry name" value="P-loop containing nucleoside triphosphate hydrolases"/>
    <property type="match status" value="1"/>
</dbReference>
<protein>
    <recommendedName>
        <fullName evidence="5">Helicase ATP-binding domain-containing protein</fullName>
    </recommendedName>
</protein>
<dbReference type="GO" id="GO:0005524">
    <property type="term" value="F:ATP binding"/>
    <property type="evidence" value="ECO:0007669"/>
    <property type="project" value="UniProtKB-KW"/>
</dbReference>
<dbReference type="SMART" id="SM00490">
    <property type="entry name" value="HELICc"/>
    <property type="match status" value="1"/>
</dbReference>
<keyword evidence="2" id="KW-0378">Hydrolase</keyword>
<evidence type="ECO:0000256" key="1">
    <source>
        <dbReference type="ARBA" id="ARBA00022741"/>
    </source>
</evidence>
<dbReference type="InterPro" id="IPR001650">
    <property type="entry name" value="Helicase_C-like"/>
</dbReference>
<feature type="domain" description="Helicase ATP-binding" evidence="5">
    <location>
        <begin position="34"/>
        <end position="210"/>
    </location>
</feature>
<dbReference type="SMART" id="SM00487">
    <property type="entry name" value="DEXDc"/>
    <property type="match status" value="1"/>
</dbReference>
<dbReference type="GO" id="GO:0070478">
    <property type="term" value="P:nuclear-transcribed mRNA catabolic process, 3'-5' exonucleolytic nonsense-mediated decay"/>
    <property type="evidence" value="ECO:0007669"/>
    <property type="project" value="TreeGrafter"/>
</dbReference>
<evidence type="ECO:0000313" key="6">
    <source>
        <dbReference type="EMBL" id="QHT99442.1"/>
    </source>
</evidence>
<dbReference type="GO" id="GO:0004386">
    <property type="term" value="F:helicase activity"/>
    <property type="evidence" value="ECO:0007669"/>
    <property type="project" value="UniProtKB-KW"/>
</dbReference>
<dbReference type="InterPro" id="IPR011545">
    <property type="entry name" value="DEAD/DEAH_box_helicase_dom"/>
</dbReference>
<dbReference type="Gene3D" id="3.40.50.300">
    <property type="entry name" value="P-loop containing nucleotide triphosphate hydrolases"/>
    <property type="match status" value="2"/>
</dbReference>
<evidence type="ECO:0000256" key="4">
    <source>
        <dbReference type="ARBA" id="ARBA00022840"/>
    </source>
</evidence>
<dbReference type="InterPro" id="IPR050699">
    <property type="entry name" value="RNA-DNA_Helicase"/>
</dbReference>
<evidence type="ECO:0000259" key="5">
    <source>
        <dbReference type="PROSITE" id="PS51192"/>
    </source>
</evidence>
<dbReference type="EMBL" id="MN740308">
    <property type="protein sequence ID" value="QHT99442.1"/>
    <property type="molecule type" value="Genomic_DNA"/>
</dbReference>
<dbReference type="Pfam" id="PF08148">
    <property type="entry name" value="DSHCT"/>
    <property type="match status" value="1"/>
</dbReference>
<dbReference type="GO" id="GO:0003676">
    <property type="term" value="F:nucleic acid binding"/>
    <property type="evidence" value="ECO:0007669"/>
    <property type="project" value="InterPro"/>
</dbReference>
<dbReference type="InterPro" id="IPR027417">
    <property type="entry name" value="P-loop_NTPase"/>
</dbReference>
<evidence type="ECO:0000256" key="3">
    <source>
        <dbReference type="ARBA" id="ARBA00022806"/>
    </source>
</evidence>
<dbReference type="GO" id="GO:0016787">
    <property type="term" value="F:hydrolase activity"/>
    <property type="evidence" value="ECO:0007669"/>
    <property type="project" value="UniProtKB-KW"/>
</dbReference>
<dbReference type="Gene3D" id="1.10.3380.30">
    <property type="match status" value="1"/>
</dbReference>
<dbReference type="InterPro" id="IPR012961">
    <property type="entry name" value="Ski2/MTR4_C"/>
</dbReference>
<organism evidence="6">
    <name type="scientific">viral metagenome</name>
    <dbReference type="NCBI Taxonomy" id="1070528"/>
    <lineage>
        <taxon>unclassified sequences</taxon>
        <taxon>metagenomes</taxon>
        <taxon>organismal metagenomes</taxon>
    </lineage>
</organism>
<dbReference type="GO" id="GO:0055087">
    <property type="term" value="C:Ski complex"/>
    <property type="evidence" value="ECO:0007669"/>
    <property type="project" value="TreeGrafter"/>
</dbReference>